<gene>
    <name evidence="2" type="ORF">CEXT_744811</name>
</gene>
<name>A0AAV4Y354_CAEEX</name>
<sequence>MHKLDRHQTGILPEKLRKGETSKVTREPSGQGRGAIWWIKIGMGMTKITLDSDIFSAYSGGFWVEDIVFEERRAFDSEKRPLR</sequence>
<feature type="compositionally biased region" description="Basic and acidic residues" evidence="1">
    <location>
        <begin position="14"/>
        <end position="26"/>
    </location>
</feature>
<evidence type="ECO:0000313" key="2">
    <source>
        <dbReference type="EMBL" id="GIZ01783.1"/>
    </source>
</evidence>
<protein>
    <submittedName>
        <fullName evidence="2">Uncharacterized protein</fullName>
    </submittedName>
</protein>
<accession>A0AAV4Y354</accession>
<comment type="caution">
    <text evidence="2">The sequence shown here is derived from an EMBL/GenBank/DDBJ whole genome shotgun (WGS) entry which is preliminary data.</text>
</comment>
<evidence type="ECO:0000256" key="1">
    <source>
        <dbReference type="SAM" id="MobiDB-lite"/>
    </source>
</evidence>
<reference evidence="2 3" key="1">
    <citation type="submission" date="2021-06" db="EMBL/GenBank/DDBJ databases">
        <title>Caerostris extrusa draft genome.</title>
        <authorList>
            <person name="Kono N."/>
            <person name="Arakawa K."/>
        </authorList>
    </citation>
    <scope>NUCLEOTIDE SEQUENCE [LARGE SCALE GENOMIC DNA]</scope>
</reference>
<proteinExistence type="predicted"/>
<evidence type="ECO:0000313" key="3">
    <source>
        <dbReference type="Proteomes" id="UP001054945"/>
    </source>
</evidence>
<dbReference type="AlphaFoldDB" id="A0AAV4Y354"/>
<dbReference type="EMBL" id="BPLR01018720">
    <property type="protein sequence ID" value="GIZ01783.1"/>
    <property type="molecule type" value="Genomic_DNA"/>
</dbReference>
<feature type="region of interest" description="Disordered" evidence="1">
    <location>
        <begin position="1"/>
        <end position="30"/>
    </location>
</feature>
<organism evidence="2 3">
    <name type="scientific">Caerostris extrusa</name>
    <name type="common">Bark spider</name>
    <name type="synonym">Caerostris bankana</name>
    <dbReference type="NCBI Taxonomy" id="172846"/>
    <lineage>
        <taxon>Eukaryota</taxon>
        <taxon>Metazoa</taxon>
        <taxon>Ecdysozoa</taxon>
        <taxon>Arthropoda</taxon>
        <taxon>Chelicerata</taxon>
        <taxon>Arachnida</taxon>
        <taxon>Araneae</taxon>
        <taxon>Araneomorphae</taxon>
        <taxon>Entelegynae</taxon>
        <taxon>Araneoidea</taxon>
        <taxon>Araneidae</taxon>
        <taxon>Caerostris</taxon>
    </lineage>
</organism>
<keyword evidence="3" id="KW-1185">Reference proteome</keyword>
<dbReference type="Proteomes" id="UP001054945">
    <property type="component" value="Unassembled WGS sequence"/>
</dbReference>